<gene>
    <name evidence="4" type="ORF">AWJ14_18670</name>
</gene>
<dbReference type="EMBL" id="LQZT01000006">
    <property type="protein sequence ID" value="OCW58518.1"/>
    <property type="molecule type" value="Genomic_DNA"/>
</dbReference>
<dbReference type="GO" id="GO:0050661">
    <property type="term" value="F:NADP binding"/>
    <property type="evidence" value="ECO:0007669"/>
    <property type="project" value="InterPro"/>
</dbReference>
<dbReference type="Pfam" id="PF00743">
    <property type="entry name" value="FMO-like"/>
    <property type="match status" value="1"/>
</dbReference>
<dbReference type="STRING" id="1480615.AWJ14_18670"/>
<sequence>MTEDRSSIRRHLDEADIVPLAMALVQITGDLAILDDIAPHISGPWDYSQSIPSEVASRIRDRLADALASPDRPQAALADLEPDLLRRMLSVAVGGEVSAEYVPLLVEQVGFTDSESWARPASPALKEGMTAIVIGAGVSGVCAAVRLREAGVSCTVFEKNDDVGGTWYENRYPGCAVDTPNHFYQFSFAPNNDWPQYFSRRDEIRKYIARVADWFGIRAMIRFRSEVASARFDEQRDLWVVTVNGPDGESVHEARILITAVGQLNRPAIPRIPGIESFAGPVVHTADWTDTTDPRGKRVGLIGTGASAVQVGPGIVDEVQSLHVFQRSGGWVVRSPNALRKVAEGKHWALNSVPFYAGWYRFQLFWGFGDGLYEALRIDPDWTGGSESINDLNARLRAAMLRYFERRLEGRPDLLAKVVPDYPPFGKRVLADAGWFDMLLRDHVELVTDPVAEVLPNGIRLADGTVIELDMLVLATGFQASRMLWPMDITGSSGKTIRDIWGDDDPRAYLGTAVEGFPNLFVMYGPNTGLGHGGSVTFLAECQMNYVVGCLDLMHAEGATRIELREGVQAGYNARMDDELKHFVWSHPSVKSWYRNATGRITINQPWRLVDYWEMTHRPDPTDFTLDKVAQ</sequence>
<keyword evidence="2" id="KW-0274">FAD</keyword>
<evidence type="ECO:0000313" key="5">
    <source>
        <dbReference type="Proteomes" id="UP000094795"/>
    </source>
</evidence>
<keyword evidence="3" id="KW-0560">Oxidoreductase</keyword>
<evidence type="ECO:0000256" key="2">
    <source>
        <dbReference type="ARBA" id="ARBA00022827"/>
    </source>
</evidence>
<dbReference type="GO" id="GO:0004499">
    <property type="term" value="F:N,N-dimethylaniline monooxygenase activity"/>
    <property type="evidence" value="ECO:0007669"/>
    <property type="project" value="InterPro"/>
</dbReference>
<dbReference type="PANTHER" id="PTHR42877">
    <property type="entry name" value="L-ORNITHINE N(5)-MONOOXYGENASE-RELATED"/>
    <property type="match status" value="1"/>
</dbReference>
<evidence type="ECO:0000256" key="3">
    <source>
        <dbReference type="ARBA" id="ARBA00023002"/>
    </source>
</evidence>
<dbReference type="Gene3D" id="3.50.50.60">
    <property type="entry name" value="FAD/NAD(P)-binding domain"/>
    <property type="match status" value="2"/>
</dbReference>
<accession>A0A1C1YYD7</accession>
<name>A0A1C1YYD7_9HYPH</name>
<dbReference type="InterPro" id="IPR051209">
    <property type="entry name" value="FAD-bind_Monooxygenase_sf"/>
</dbReference>
<dbReference type="SUPFAM" id="SSF51905">
    <property type="entry name" value="FAD/NAD(P)-binding domain"/>
    <property type="match status" value="1"/>
</dbReference>
<dbReference type="AlphaFoldDB" id="A0A1C1YYD7"/>
<keyword evidence="1" id="KW-0285">Flavoprotein</keyword>
<dbReference type="GO" id="GO:0050660">
    <property type="term" value="F:flavin adenine dinucleotide binding"/>
    <property type="evidence" value="ECO:0007669"/>
    <property type="project" value="InterPro"/>
</dbReference>
<keyword evidence="5" id="KW-1185">Reference proteome</keyword>
<organism evidence="4 5">
    <name type="scientific">Hoeflea olei</name>
    <dbReference type="NCBI Taxonomy" id="1480615"/>
    <lineage>
        <taxon>Bacteria</taxon>
        <taxon>Pseudomonadati</taxon>
        <taxon>Pseudomonadota</taxon>
        <taxon>Alphaproteobacteria</taxon>
        <taxon>Hyphomicrobiales</taxon>
        <taxon>Rhizobiaceae</taxon>
        <taxon>Hoeflea</taxon>
    </lineage>
</organism>
<proteinExistence type="predicted"/>
<dbReference type="InterPro" id="IPR020946">
    <property type="entry name" value="Flavin_mOase-like"/>
</dbReference>
<evidence type="ECO:0000313" key="4">
    <source>
        <dbReference type="EMBL" id="OCW58518.1"/>
    </source>
</evidence>
<reference evidence="4 5" key="1">
    <citation type="submission" date="2015-12" db="EMBL/GenBank/DDBJ databases">
        <authorList>
            <person name="Shamseldin A."/>
            <person name="Moawad H."/>
            <person name="Abd El-Rahim W.M."/>
            <person name="Sadowsky M.J."/>
        </authorList>
    </citation>
    <scope>NUCLEOTIDE SEQUENCE [LARGE SCALE GENOMIC DNA]</scope>
    <source>
        <strain evidence="4 5">JC234</strain>
    </source>
</reference>
<protein>
    <recommendedName>
        <fullName evidence="6">Monooxygenase</fullName>
    </recommendedName>
</protein>
<dbReference type="PANTHER" id="PTHR42877:SF4">
    <property type="entry name" value="FAD_NAD(P)-BINDING DOMAIN-CONTAINING PROTEIN-RELATED"/>
    <property type="match status" value="1"/>
</dbReference>
<comment type="caution">
    <text evidence="4">The sequence shown here is derived from an EMBL/GenBank/DDBJ whole genome shotgun (WGS) entry which is preliminary data.</text>
</comment>
<evidence type="ECO:0008006" key="6">
    <source>
        <dbReference type="Google" id="ProtNLM"/>
    </source>
</evidence>
<dbReference type="Proteomes" id="UP000094795">
    <property type="component" value="Unassembled WGS sequence"/>
</dbReference>
<dbReference type="InterPro" id="IPR036188">
    <property type="entry name" value="FAD/NAD-bd_sf"/>
</dbReference>
<evidence type="ECO:0000256" key="1">
    <source>
        <dbReference type="ARBA" id="ARBA00022630"/>
    </source>
</evidence>